<gene>
    <name evidence="1" type="ORF">FE240_04585</name>
</gene>
<protein>
    <submittedName>
        <fullName evidence="1">Uncharacterized protein</fullName>
    </submittedName>
</protein>
<dbReference type="Proteomes" id="UP000594034">
    <property type="component" value="Chromosome"/>
</dbReference>
<evidence type="ECO:0000313" key="2">
    <source>
        <dbReference type="Proteomes" id="UP000594034"/>
    </source>
</evidence>
<proteinExistence type="predicted"/>
<sequence length="126" mass="14092">MSMNLTLSNLIQRIPIKALKLLGPAIVAAIATYKAAALQFNATLQQLRENNELTARQHLFDYYKERQKRLSKGYSSLTYSMDQVLRVNASVAEELPNGALKEIVDSFTSIAQLHLRSTIRNKAGIT</sequence>
<accession>A0A5J6WUU1</accession>
<dbReference type="EMBL" id="CP040449">
    <property type="protein sequence ID" value="QFI54034.1"/>
    <property type="molecule type" value="Genomic_DNA"/>
</dbReference>
<evidence type="ECO:0000313" key="1">
    <source>
        <dbReference type="EMBL" id="QFI54034.1"/>
    </source>
</evidence>
<dbReference type="KEGG" id="asim:FE240_04585"/>
<name>A0A5J6WUU1_9GAMM</name>
<dbReference type="AlphaFoldDB" id="A0A5J6WUU1"/>
<organism evidence="1 2">
    <name type="scientific">Aeromonas simiae</name>
    <dbReference type="NCBI Taxonomy" id="218936"/>
    <lineage>
        <taxon>Bacteria</taxon>
        <taxon>Pseudomonadati</taxon>
        <taxon>Pseudomonadota</taxon>
        <taxon>Gammaproteobacteria</taxon>
        <taxon>Aeromonadales</taxon>
        <taxon>Aeromonadaceae</taxon>
        <taxon>Aeromonas</taxon>
    </lineage>
</organism>
<keyword evidence="2" id="KW-1185">Reference proteome</keyword>
<reference evidence="1 2" key="1">
    <citation type="submission" date="2019-05" db="EMBL/GenBank/DDBJ databases">
        <title>OXA-830, a novel chromosomally encoded expanded-spectrum class D beta-lactamase in Aeromonas simiae.</title>
        <authorList>
            <person name="Zhou W."/>
            <person name="Chen Q."/>
        </authorList>
    </citation>
    <scope>NUCLEOTIDE SEQUENCE [LARGE SCALE GENOMIC DNA]</scope>
    <source>
        <strain evidence="1 2">A6</strain>
    </source>
</reference>